<gene>
    <name evidence="6" type="ORF">ENSA7_69830</name>
</gene>
<dbReference type="InterPro" id="IPR036716">
    <property type="entry name" value="Pest_crys_N_sf"/>
</dbReference>
<comment type="similarity">
    <text evidence="1">Belongs to the delta endotoxin family.</text>
</comment>
<evidence type="ECO:0000256" key="1">
    <source>
        <dbReference type="ARBA" id="ARBA00007819"/>
    </source>
</evidence>
<dbReference type="SUPFAM" id="SSF56849">
    <property type="entry name" value="delta-Endotoxin (insectocide), N-terminal domain"/>
    <property type="match status" value="1"/>
</dbReference>
<dbReference type="GO" id="GO:0090729">
    <property type="term" value="F:toxin activity"/>
    <property type="evidence" value="ECO:0007669"/>
    <property type="project" value="UniProtKB-KW"/>
</dbReference>
<evidence type="ECO:0000256" key="2">
    <source>
        <dbReference type="ARBA" id="ARBA00022656"/>
    </source>
</evidence>
<evidence type="ECO:0000313" key="6">
    <source>
        <dbReference type="EMBL" id="PRP96169.1"/>
    </source>
</evidence>
<evidence type="ECO:0000313" key="7">
    <source>
        <dbReference type="Proteomes" id="UP000238823"/>
    </source>
</evidence>
<accession>A0A2S9XTH7</accession>
<proteinExistence type="inferred from homology"/>
<organism evidence="6 7">
    <name type="scientific">Enhygromyxa salina</name>
    <dbReference type="NCBI Taxonomy" id="215803"/>
    <lineage>
        <taxon>Bacteria</taxon>
        <taxon>Pseudomonadati</taxon>
        <taxon>Myxococcota</taxon>
        <taxon>Polyangia</taxon>
        <taxon>Nannocystales</taxon>
        <taxon>Nannocystaceae</taxon>
        <taxon>Enhygromyxa</taxon>
    </lineage>
</organism>
<dbReference type="GO" id="GO:0030435">
    <property type="term" value="P:sporulation resulting in formation of a cellular spore"/>
    <property type="evidence" value="ECO:0007669"/>
    <property type="project" value="UniProtKB-KW"/>
</dbReference>
<name>A0A2S9XTH7_9BACT</name>
<protein>
    <submittedName>
        <fullName evidence="6">Uncharacterized protein</fullName>
    </submittedName>
</protein>
<dbReference type="EMBL" id="PVNL01000135">
    <property type="protein sequence ID" value="PRP96169.1"/>
    <property type="molecule type" value="Genomic_DNA"/>
</dbReference>
<comment type="caution">
    <text evidence="6">The sequence shown here is derived from an EMBL/GenBank/DDBJ whole genome shotgun (WGS) entry which is preliminary data.</text>
</comment>
<dbReference type="Proteomes" id="UP000238823">
    <property type="component" value="Unassembled WGS sequence"/>
</dbReference>
<keyword evidence="3" id="KW-0749">Sporulation</keyword>
<sequence length="739" mass="80829">MTRFISRLRHHIVNFYCQNTAAAGLLASRAAEAPVLDEVLALFAAPGTRSAPNVSSPRPRSLTQRGVEGELARLERHAAVLDGWLAGRPDALRGYARDAEAAEARWSGLETLERQAGEAGRRLILDSGGSERVPLLCRLMIVHLATQVEMTHAVHGARRGSWAAADERLAATFRMYAEALREAADAAVTERLRSIAQDCDGNITDPWADDEYTADWTAWYEKVLVNEPNGSQLQHYLAHVTRDVTLELRDGIAGVVRCCATAVGVPPEGWYAESSPLQLGDRVMLCGGSAWPIGSGGLLGAAGTLHEDEGPAVWTLLGAHNQQPGDTLLTEDVFHLQSTADQRYLHDCTSEAGPILADCPQPGGSFFVRAMEIPRGEPATTRATYFLVGAHSGAYLQIGDDGALGLRPWTKTDHAGPVFPTWSFVEAPTPPPTLRAATAPSEKDLTVAFLNTLGHLSGIPGFQIVGTVIGLVWPKEPVPTWAQIRAEFTRMIGEALATFELGQLSNYIDGIERKMETYHHNAITFGPNANPLQLDNLADELKAINGDLLLNLSNVLYSANAGLLQTLPYFWKVARYKAVLMKELELYENTAFDTQFQINAFVDESRSPMVAVLDQLMSNRMGEISSSPERYNEGFGAYLLRYRDRRTGQVFNVSNSAFMTTSNCHASVDYPGYNNYARNQLKAYRRNIRDSFLQDVIETEVVPFNALVELTEDLADPDAPGRSAPITMVASGDDSWTVS</sequence>
<evidence type="ECO:0000256" key="4">
    <source>
        <dbReference type="ARBA" id="ARBA00023026"/>
    </source>
</evidence>
<keyword evidence="2" id="KW-0800">Toxin</keyword>
<keyword evidence="4" id="KW-0843">Virulence</keyword>
<evidence type="ECO:0000256" key="5">
    <source>
        <dbReference type="SAM" id="MobiDB-lite"/>
    </source>
</evidence>
<feature type="region of interest" description="Disordered" evidence="5">
    <location>
        <begin position="719"/>
        <end position="739"/>
    </location>
</feature>
<dbReference type="Gene3D" id="1.20.190.10">
    <property type="entry name" value="Pesticidal crystal protein, N-terminal domain"/>
    <property type="match status" value="1"/>
</dbReference>
<reference evidence="6 7" key="1">
    <citation type="submission" date="2018-03" db="EMBL/GenBank/DDBJ databases">
        <title>Draft Genome Sequences of the Obligatory Marine Myxobacteria Enhygromyxa salina SWB007.</title>
        <authorList>
            <person name="Poehlein A."/>
            <person name="Moghaddam J.A."/>
            <person name="Harms H."/>
            <person name="Alanjari M."/>
            <person name="Koenig G.M."/>
            <person name="Daniel R."/>
            <person name="Schaeberle T.F."/>
        </authorList>
    </citation>
    <scope>NUCLEOTIDE SEQUENCE [LARGE SCALE GENOMIC DNA]</scope>
    <source>
        <strain evidence="6 7">SWB007</strain>
    </source>
</reference>
<evidence type="ECO:0000256" key="3">
    <source>
        <dbReference type="ARBA" id="ARBA00022969"/>
    </source>
</evidence>
<dbReference type="AlphaFoldDB" id="A0A2S9XTH7"/>